<dbReference type="Proteomes" id="UP000461010">
    <property type="component" value="Unassembled WGS sequence"/>
</dbReference>
<sequence length="141" mass="16731">MQHVLSQLISKRAELKGEVKYLREKLFEMENVVDSLDVAIKVFDPEFNLDDIRDKRYKKRSHIFMHGEANRLCLDVLRRSSSPLTMKEIVQEVMKKKKLNYEDLDLTKNIEESPILRTNFHKNDLITSIDDGERIKKWKIA</sequence>
<gene>
    <name evidence="1" type="ORF">GBG18_05065</name>
</gene>
<evidence type="ECO:0000313" key="1">
    <source>
        <dbReference type="EMBL" id="KAB7891959.1"/>
    </source>
</evidence>
<reference evidence="1 2" key="1">
    <citation type="submission" date="2019-10" db="EMBL/GenBank/DDBJ databases">
        <title>Poseidonibacter ostreae sp. nov., isolated from the gut of the Ostrea denselamellosa.</title>
        <authorList>
            <person name="Choi A."/>
        </authorList>
    </citation>
    <scope>NUCLEOTIDE SEQUENCE [LARGE SCALE GENOMIC DNA]</scope>
    <source>
        <strain evidence="1 2">SJOD-M-5</strain>
    </source>
</reference>
<dbReference type="EMBL" id="WFKJ01000010">
    <property type="protein sequence ID" value="KAB7891959.1"/>
    <property type="molecule type" value="Genomic_DNA"/>
</dbReference>
<evidence type="ECO:0000313" key="2">
    <source>
        <dbReference type="Proteomes" id="UP000461010"/>
    </source>
</evidence>
<keyword evidence="2" id="KW-1185">Reference proteome</keyword>
<organism evidence="1 2">
    <name type="scientific">Poseidonibacter ostreae</name>
    <dbReference type="NCBI Taxonomy" id="2654171"/>
    <lineage>
        <taxon>Bacteria</taxon>
        <taxon>Pseudomonadati</taxon>
        <taxon>Campylobacterota</taxon>
        <taxon>Epsilonproteobacteria</taxon>
        <taxon>Campylobacterales</taxon>
        <taxon>Arcobacteraceae</taxon>
        <taxon>Poseidonibacter</taxon>
    </lineage>
</organism>
<accession>A0ABQ6VMT2</accession>
<proteinExistence type="predicted"/>
<evidence type="ECO:0008006" key="3">
    <source>
        <dbReference type="Google" id="ProtNLM"/>
    </source>
</evidence>
<dbReference type="RefSeq" id="WP_152188979.1">
    <property type="nucleotide sequence ID" value="NZ_WFKJ01000010.1"/>
</dbReference>
<protein>
    <recommendedName>
        <fullName evidence="3">HTH HARE-type domain-containing protein</fullName>
    </recommendedName>
</protein>
<comment type="caution">
    <text evidence="1">The sequence shown here is derived from an EMBL/GenBank/DDBJ whole genome shotgun (WGS) entry which is preliminary data.</text>
</comment>
<name>A0ABQ6VMT2_9BACT</name>